<evidence type="ECO:0000256" key="1">
    <source>
        <dbReference type="SAM" id="Phobius"/>
    </source>
</evidence>
<sequence length="90" mass="10757">MEENVHDRYVEKKKNLVYVIHGYLIIHLYFGIRHFGLLFLGCFHEIESKLPFLLLKQVRSRLSQFITFWLCSVKKKKTEGGNYQLLIKAK</sequence>
<feature type="transmembrane region" description="Helical" evidence="1">
    <location>
        <begin position="20"/>
        <end position="43"/>
    </location>
</feature>
<keyword evidence="3" id="KW-1185">Reference proteome</keyword>
<keyword evidence="1" id="KW-1133">Transmembrane helix</keyword>
<accession>A0A5D2JBA3</accession>
<evidence type="ECO:0000313" key="2">
    <source>
        <dbReference type="EMBL" id="TYH51589.1"/>
    </source>
</evidence>
<gene>
    <name evidence="2" type="ORF">ES332_D10G286200v1</name>
</gene>
<keyword evidence="1" id="KW-0812">Transmembrane</keyword>
<name>A0A5D2JBA3_GOSTO</name>
<dbReference type="AlphaFoldDB" id="A0A5D2JBA3"/>
<dbReference type="EMBL" id="CM017632">
    <property type="protein sequence ID" value="TYH51589.1"/>
    <property type="molecule type" value="Genomic_DNA"/>
</dbReference>
<protein>
    <submittedName>
        <fullName evidence="2">Uncharacterized protein</fullName>
    </submittedName>
</protein>
<evidence type="ECO:0000313" key="3">
    <source>
        <dbReference type="Proteomes" id="UP000322667"/>
    </source>
</evidence>
<feature type="non-terminal residue" evidence="2">
    <location>
        <position position="90"/>
    </location>
</feature>
<dbReference type="Proteomes" id="UP000322667">
    <property type="component" value="Chromosome D10"/>
</dbReference>
<organism evidence="2 3">
    <name type="scientific">Gossypium tomentosum</name>
    <name type="common">Hawaiian cotton</name>
    <name type="synonym">Gossypium sandvicense</name>
    <dbReference type="NCBI Taxonomy" id="34277"/>
    <lineage>
        <taxon>Eukaryota</taxon>
        <taxon>Viridiplantae</taxon>
        <taxon>Streptophyta</taxon>
        <taxon>Embryophyta</taxon>
        <taxon>Tracheophyta</taxon>
        <taxon>Spermatophyta</taxon>
        <taxon>Magnoliopsida</taxon>
        <taxon>eudicotyledons</taxon>
        <taxon>Gunneridae</taxon>
        <taxon>Pentapetalae</taxon>
        <taxon>rosids</taxon>
        <taxon>malvids</taxon>
        <taxon>Malvales</taxon>
        <taxon>Malvaceae</taxon>
        <taxon>Malvoideae</taxon>
        <taxon>Gossypium</taxon>
    </lineage>
</organism>
<keyword evidence="1" id="KW-0472">Membrane</keyword>
<reference evidence="2 3" key="1">
    <citation type="submission" date="2019-07" db="EMBL/GenBank/DDBJ databases">
        <title>WGS assembly of Gossypium tomentosum.</title>
        <authorList>
            <person name="Chen Z.J."/>
            <person name="Sreedasyam A."/>
            <person name="Ando A."/>
            <person name="Song Q."/>
            <person name="De L."/>
            <person name="Hulse-Kemp A."/>
            <person name="Ding M."/>
            <person name="Ye W."/>
            <person name="Kirkbride R."/>
            <person name="Jenkins J."/>
            <person name="Plott C."/>
            <person name="Lovell J."/>
            <person name="Lin Y.-M."/>
            <person name="Vaughn R."/>
            <person name="Liu B."/>
            <person name="Li W."/>
            <person name="Simpson S."/>
            <person name="Scheffler B."/>
            <person name="Saski C."/>
            <person name="Grover C."/>
            <person name="Hu G."/>
            <person name="Conover J."/>
            <person name="Carlson J."/>
            <person name="Shu S."/>
            <person name="Boston L."/>
            <person name="Williams M."/>
            <person name="Peterson D."/>
            <person name="Mcgee K."/>
            <person name="Jones D."/>
            <person name="Wendel J."/>
            <person name="Stelly D."/>
            <person name="Grimwood J."/>
            <person name="Schmutz J."/>
        </authorList>
    </citation>
    <scope>NUCLEOTIDE SEQUENCE [LARGE SCALE GENOMIC DNA]</scope>
    <source>
        <strain evidence="2">7179.01</strain>
    </source>
</reference>
<proteinExistence type="predicted"/>